<proteinExistence type="predicted"/>
<dbReference type="EMBL" id="FZMP01000029">
    <property type="protein sequence ID" value="SNQ59612.1"/>
    <property type="molecule type" value="Genomic_DNA"/>
</dbReference>
<evidence type="ECO:0000313" key="2">
    <source>
        <dbReference type="Proteomes" id="UP000218615"/>
    </source>
</evidence>
<organism evidence="1 2">
    <name type="scientific">Candidatus Methanoperedens nitratireducens</name>
    <dbReference type="NCBI Taxonomy" id="1392998"/>
    <lineage>
        <taxon>Archaea</taxon>
        <taxon>Methanobacteriati</taxon>
        <taxon>Methanobacteriota</taxon>
        <taxon>Stenosarchaea group</taxon>
        <taxon>Methanomicrobia</taxon>
        <taxon>Methanosarcinales</taxon>
        <taxon>ANME-2 cluster</taxon>
        <taxon>Candidatus Methanoperedentaceae</taxon>
        <taxon>Candidatus Methanoperedens</taxon>
    </lineage>
</organism>
<gene>
    <name evidence="1" type="ORF">MNV_1240010</name>
</gene>
<dbReference type="AlphaFoldDB" id="A0A284VK47"/>
<evidence type="ECO:0000313" key="1">
    <source>
        <dbReference type="EMBL" id="SNQ59612.1"/>
    </source>
</evidence>
<dbReference type="Proteomes" id="UP000218615">
    <property type="component" value="Unassembled WGS sequence"/>
</dbReference>
<accession>A0A284VK47</accession>
<sequence length="73" mass="8370">MIEAIRNTDAKESDKKVKELSERLKPDFEKNLDNDLHIRQAFDGLLHTFSGVEIKRPVFSSSGSPTVKRTRLK</sequence>
<name>A0A284VK47_9EURY</name>
<keyword evidence="2" id="KW-1185">Reference proteome</keyword>
<reference evidence="2" key="1">
    <citation type="submission" date="2017-06" db="EMBL/GenBank/DDBJ databases">
        <authorList>
            <person name="Cremers G."/>
        </authorList>
    </citation>
    <scope>NUCLEOTIDE SEQUENCE [LARGE SCALE GENOMIC DNA]</scope>
</reference>
<dbReference type="RefSeq" id="WP_218837876.1">
    <property type="nucleotide sequence ID" value="NZ_FZMP01000029.1"/>
</dbReference>
<protein>
    <submittedName>
        <fullName evidence="1">Uncharacterized protein</fullName>
    </submittedName>
</protein>